<keyword evidence="5" id="KW-0762">Sugar transport</keyword>
<evidence type="ECO:0000256" key="8">
    <source>
        <dbReference type="ARBA" id="ARBA00022989"/>
    </source>
</evidence>
<feature type="transmembrane region" description="Helical" evidence="11">
    <location>
        <begin position="92"/>
        <end position="111"/>
    </location>
</feature>
<dbReference type="InterPro" id="IPR047817">
    <property type="entry name" value="ABC2_TM_bact-type"/>
</dbReference>
<feature type="transmembrane region" description="Helical" evidence="11">
    <location>
        <begin position="123"/>
        <end position="145"/>
    </location>
</feature>
<evidence type="ECO:0000256" key="6">
    <source>
        <dbReference type="ARBA" id="ARBA00022692"/>
    </source>
</evidence>
<comment type="caution">
    <text evidence="13">The sequence shown here is derived from an EMBL/GenBank/DDBJ whole genome shotgun (WGS) entry which is preliminary data.</text>
</comment>
<dbReference type="PROSITE" id="PS51012">
    <property type="entry name" value="ABC_TM2"/>
    <property type="match status" value="1"/>
</dbReference>
<evidence type="ECO:0000256" key="10">
    <source>
        <dbReference type="ARBA" id="ARBA00023136"/>
    </source>
</evidence>
<dbReference type="InterPro" id="IPR013525">
    <property type="entry name" value="ABC2_TM"/>
</dbReference>
<keyword evidence="3 11" id="KW-0813">Transport</keyword>
<evidence type="ECO:0000256" key="5">
    <source>
        <dbReference type="ARBA" id="ARBA00022597"/>
    </source>
</evidence>
<keyword evidence="8 11" id="KW-1133">Transmembrane helix</keyword>
<reference evidence="13 14" key="1">
    <citation type="submission" date="2015-01" db="EMBL/GenBank/DDBJ databases">
        <title>Vibrio sp. C1 JCM 19231 whole genome shotgun sequence.</title>
        <authorList>
            <person name="Sawabe T."/>
            <person name="Meirelles P."/>
            <person name="Feng G."/>
            <person name="Sayaka M."/>
            <person name="Hattori M."/>
            <person name="Ohkuma M."/>
        </authorList>
    </citation>
    <scope>NUCLEOTIDE SEQUENCE [LARGE SCALE GENOMIC DNA]</scope>
    <source>
        <strain evidence="14">JCM 19231</strain>
    </source>
</reference>
<feature type="transmembrane region" description="Helical" evidence="11">
    <location>
        <begin position="206"/>
        <end position="227"/>
    </location>
</feature>
<dbReference type="GO" id="GO:0015774">
    <property type="term" value="P:polysaccharide transport"/>
    <property type="evidence" value="ECO:0007669"/>
    <property type="project" value="UniProtKB-KW"/>
</dbReference>
<keyword evidence="10 11" id="KW-0472">Membrane</keyword>
<keyword evidence="7" id="KW-0972">Capsule biogenesis/degradation</keyword>
<keyword evidence="6 11" id="KW-0812">Transmembrane</keyword>
<dbReference type="PANTHER" id="PTHR30413:SF10">
    <property type="entry name" value="CAPSULE POLYSACCHARIDE EXPORT INNER-MEMBRANE PROTEIN CTRC"/>
    <property type="match status" value="1"/>
</dbReference>
<dbReference type="EMBL" id="BBRZ01000170">
    <property type="protein sequence ID" value="GAM59560.1"/>
    <property type="molecule type" value="Genomic_DNA"/>
</dbReference>
<proteinExistence type="inferred from homology"/>
<dbReference type="GO" id="GO:0015920">
    <property type="term" value="P:lipopolysaccharide transport"/>
    <property type="evidence" value="ECO:0007669"/>
    <property type="project" value="TreeGrafter"/>
</dbReference>
<evidence type="ECO:0000256" key="9">
    <source>
        <dbReference type="ARBA" id="ARBA00023047"/>
    </source>
</evidence>
<keyword evidence="4 11" id="KW-1003">Cell membrane</keyword>
<organism evidence="13 14">
    <name type="scientific">Vibrio ishigakensis</name>
    <dbReference type="NCBI Taxonomy" id="1481914"/>
    <lineage>
        <taxon>Bacteria</taxon>
        <taxon>Pseudomonadati</taxon>
        <taxon>Pseudomonadota</taxon>
        <taxon>Gammaproteobacteria</taxon>
        <taxon>Vibrionales</taxon>
        <taxon>Vibrionaceae</taxon>
        <taxon>Vibrio</taxon>
    </lineage>
</organism>
<comment type="similarity">
    <text evidence="2 11">Belongs to the ABC-2 integral membrane protein family.</text>
</comment>
<protein>
    <recommendedName>
        <fullName evidence="11">Transport permease protein</fullName>
    </recommendedName>
</protein>
<evidence type="ECO:0000256" key="11">
    <source>
        <dbReference type="RuleBase" id="RU361157"/>
    </source>
</evidence>
<dbReference type="PRINTS" id="PR00164">
    <property type="entry name" value="ABC2TRNSPORT"/>
</dbReference>
<dbReference type="PANTHER" id="PTHR30413">
    <property type="entry name" value="INNER MEMBRANE TRANSPORT PERMEASE"/>
    <property type="match status" value="1"/>
</dbReference>
<feature type="transmembrane region" description="Helical" evidence="11">
    <location>
        <begin position="41"/>
        <end position="60"/>
    </location>
</feature>
<dbReference type="GO" id="GO:0043190">
    <property type="term" value="C:ATP-binding cassette (ABC) transporter complex"/>
    <property type="evidence" value="ECO:0007669"/>
    <property type="project" value="InterPro"/>
</dbReference>
<dbReference type="Proteomes" id="UP000031671">
    <property type="component" value="Unassembled WGS sequence"/>
</dbReference>
<comment type="subcellular location">
    <subcellularLocation>
        <location evidence="11">Cell inner membrane</location>
        <topology evidence="11">Multi-pass membrane protein</topology>
    </subcellularLocation>
    <subcellularLocation>
        <location evidence="1">Cell membrane</location>
        <topology evidence="1">Multi-pass membrane protein</topology>
    </subcellularLocation>
</comment>
<evidence type="ECO:0000313" key="13">
    <source>
        <dbReference type="EMBL" id="GAM59560.1"/>
    </source>
</evidence>
<reference evidence="13 14" key="2">
    <citation type="submission" date="2015-01" db="EMBL/GenBank/DDBJ databases">
        <authorList>
            <consortium name="NBRP consortium"/>
            <person name="Sawabe T."/>
            <person name="Meirelles P."/>
            <person name="Feng G."/>
            <person name="Sayaka M."/>
            <person name="Hattori M."/>
            <person name="Ohkuma M."/>
        </authorList>
    </citation>
    <scope>NUCLEOTIDE SEQUENCE [LARGE SCALE GENOMIC DNA]</scope>
    <source>
        <strain evidence="14">JCM 19231</strain>
    </source>
</reference>
<name>A0A0B8NYF7_9VIBR</name>
<evidence type="ECO:0000256" key="2">
    <source>
        <dbReference type="ARBA" id="ARBA00007783"/>
    </source>
</evidence>
<evidence type="ECO:0000256" key="3">
    <source>
        <dbReference type="ARBA" id="ARBA00022448"/>
    </source>
</evidence>
<dbReference type="InterPro" id="IPR000412">
    <property type="entry name" value="ABC_2_transport"/>
</dbReference>
<feature type="transmembrane region" description="Helical" evidence="11">
    <location>
        <begin position="12"/>
        <end position="34"/>
    </location>
</feature>
<dbReference type="AlphaFoldDB" id="A0A0B8NYF7"/>
<keyword evidence="9" id="KW-0625">Polysaccharide transport</keyword>
<evidence type="ECO:0000256" key="4">
    <source>
        <dbReference type="ARBA" id="ARBA00022475"/>
    </source>
</evidence>
<evidence type="ECO:0000259" key="12">
    <source>
        <dbReference type="PROSITE" id="PS51012"/>
    </source>
</evidence>
<dbReference type="GO" id="GO:0140359">
    <property type="term" value="F:ABC-type transporter activity"/>
    <property type="evidence" value="ECO:0007669"/>
    <property type="project" value="InterPro"/>
</dbReference>
<dbReference type="Pfam" id="PF01061">
    <property type="entry name" value="ABC2_membrane"/>
    <property type="match status" value="1"/>
</dbReference>
<feature type="domain" description="ABC transmembrane type-2" evidence="12">
    <location>
        <begin position="10"/>
        <end position="230"/>
    </location>
</feature>
<accession>A0A0B8NYF7</accession>
<keyword evidence="14" id="KW-1185">Reference proteome</keyword>
<evidence type="ECO:0000313" key="14">
    <source>
        <dbReference type="Proteomes" id="UP000031671"/>
    </source>
</evidence>
<evidence type="ECO:0000256" key="7">
    <source>
        <dbReference type="ARBA" id="ARBA00022903"/>
    </source>
</evidence>
<sequence length="240" mass="27665">MKSQANKLVLSYLWWVLEPLLFVALFYFVFDFLLKRGGDDFFVFLMVGKIIYLWFSKSVVSASNSLNQNKGIIGQRAIPKWVFPLVNIQENLYKMIISFVLILILLWVLGYPPYIGYWQLIPLVLCTYLLICGVGFICAVLVTFAQDFSNLISLAMTGVMFGSGIFWDINKLESETTRELIFTFNPMASILDGFRRVLIYNLPLSLGHIVTITVFSILVLIFSLYLFHRFNNKLTRTLFS</sequence>
<feature type="transmembrane region" description="Helical" evidence="11">
    <location>
        <begin position="151"/>
        <end position="169"/>
    </location>
</feature>
<evidence type="ECO:0000256" key="1">
    <source>
        <dbReference type="ARBA" id="ARBA00004651"/>
    </source>
</evidence>
<gene>
    <name evidence="13" type="ORF">JCM19231_4000</name>
</gene>